<evidence type="ECO:0000313" key="1">
    <source>
        <dbReference type="EMBL" id="SVA47602.1"/>
    </source>
</evidence>
<gene>
    <name evidence="1" type="ORF">METZ01_LOCUS100456</name>
</gene>
<proteinExistence type="predicted"/>
<organism evidence="1">
    <name type="scientific">marine metagenome</name>
    <dbReference type="NCBI Taxonomy" id="408172"/>
    <lineage>
        <taxon>unclassified sequences</taxon>
        <taxon>metagenomes</taxon>
        <taxon>ecological metagenomes</taxon>
    </lineage>
</organism>
<accession>A0A381W563</accession>
<feature type="non-terminal residue" evidence="1">
    <location>
        <position position="1"/>
    </location>
</feature>
<reference evidence="1" key="1">
    <citation type="submission" date="2018-05" db="EMBL/GenBank/DDBJ databases">
        <authorList>
            <person name="Lanie J.A."/>
            <person name="Ng W.-L."/>
            <person name="Kazmierczak K.M."/>
            <person name="Andrzejewski T.M."/>
            <person name="Davidsen T.M."/>
            <person name="Wayne K.J."/>
            <person name="Tettelin H."/>
            <person name="Glass J.I."/>
            <person name="Rusch D."/>
            <person name="Podicherti R."/>
            <person name="Tsui H.-C.T."/>
            <person name="Winkler M.E."/>
        </authorList>
    </citation>
    <scope>NUCLEOTIDE SEQUENCE</scope>
</reference>
<sequence>VVGTVDLLSDLSLTNKDVMKNLSLAVIIISKTAKV</sequence>
<dbReference type="AlphaFoldDB" id="A0A381W563"/>
<name>A0A381W563_9ZZZZ</name>
<protein>
    <submittedName>
        <fullName evidence="1">Uncharacterized protein</fullName>
    </submittedName>
</protein>
<dbReference type="EMBL" id="UINC01010725">
    <property type="protein sequence ID" value="SVA47602.1"/>
    <property type="molecule type" value="Genomic_DNA"/>
</dbReference>